<gene>
    <name evidence="1" type="ordered locus">P700755_001439</name>
</gene>
<reference evidence="1" key="2">
    <citation type="submission" date="2012-09" db="EMBL/GenBank/DDBJ databases">
        <title>The complete sequence of Psychroflexus torquis an extreme psychrophile from sea-ice that is stimulated by light.</title>
        <authorList>
            <person name="Feng S."/>
            <person name="Powell S.M."/>
            <person name="Bowman J.P."/>
        </authorList>
    </citation>
    <scope>NUCLEOTIDE SEQUENCE [LARGE SCALE GENOMIC DNA]</scope>
    <source>
        <strain evidence="1">ATCC 700755</strain>
    </source>
</reference>
<dbReference type="InterPro" id="IPR032710">
    <property type="entry name" value="NTF2-like_dom_sf"/>
</dbReference>
<dbReference type="AlphaFoldDB" id="K4IEQ9"/>
<dbReference type="Proteomes" id="UP000008514">
    <property type="component" value="Chromosome"/>
</dbReference>
<proteinExistence type="predicted"/>
<organism evidence="1 2">
    <name type="scientific">Psychroflexus torquis (strain ATCC 700755 / CIP 106069 / ACAM 623)</name>
    <dbReference type="NCBI Taxonomy" id="313595"/>
    <lineage>
        <taxon>Bacteria</taxon>
        <taxon>Pseudomonadati</taxon>
        <taxon>Bacteroidota</taxon>
        <taxon>Flavobacteriia</taxon>
        <taxon>Flavobacteriales</taxon>
        <taxon>Flavobacteriaceae</taxon>
        <taxon>Psychroflexus</taxon>
    </lineage>
</organism>
<keyword evidence="2" id="KW-1185">Reference proteome</keyword>
<dbReference type="PROSITE" id="PS51257">
    <property type="entry name" value="PROKAR_LIPOPROTEIN"/>
    <property type="match status" value="1"/>
</dbReference>
<reference evidence="1" key="1">
    <citation type="submission" date="2006-03" db="EMBL/GenBank/DDBJ databases">
        <authorList>
            <person name="Bowman J."/>
            <person name="Ferriera S."/>
            <person name="Johnson J."/>
            <person name="Kravitz S."/>
            <person name="Halpern A."/>
            <person name="Remington K."/>
            <person name="Beeson K."/>
            <person name="Tran B."/>
            <person name="Rogers Y.-H."/>
            <person name="Friedman R."/>
            <person name="Venter J.C."/>
        </authorList>
    </citation>
    <scope>NUCLEOTIDE SEQUENCE [LARGE SCALE GENOMIC DNA]</scope>
    <source>
        <strain evidence="1">ATCC 700755</strain>
    </source>
</reference>
<dbReference type="STRING" id="313595.P700755_001439"/>
<dbReference type="eggNOG" id="ENOG5033RI5">
    <property type="taxonomic scope" value="Bacteria"/>
</dbReference>
<dbReference type="Gene3D" id="3.10.450.50">
    <property type="match status" value="1"/>
</dbReference>
<evidence type="ECO:0000313" key="2">
    <source>
        <dbReference type="Proteomes" id="UP000008514"/>
    </source>
</evidence>
<accession>K4IEQ9</accession>
<dbReference type="EMBL" id="CP003879">
    <property type="protein sequence ID" value="AFU68348.1"/>
    <property type="molecule type" value="Genomic_DNA"/>
</dbReference>
<dbReference type="RefSeq" id="WP_015023951.1">
    <property type="nucleotide sequence ID" value="NC_018721.1"/>
</dbReference>
<name>K4IEQ9_PSYTT</name>
<dbReference type="OrthoDB" id="1445948at2"/>
<dbReference type="HOGENOM" id="CLU_1546353_0_0_10"/>
<evidence type="ECO:0000313" key="1">
    <source>
        <dbReference type="EMBL" id="AFU68348.1"/>
    </source>
</evidence>
<dbReference type="KEGG" id="ptq:P700755_001439"/>
<dbReference type="SUPFAM" id="SSF54427">
    <property type="entry name" value="NTF2-like"/>
    <property type="match status" value="1"/>
</dbReference>
<evidence type="ECO:0008006" key="3">
    <source>
        <dbReference type="Google" id="ProtNLM"/>
    </source>
</evidence>
<sequence length="173" mass="19906">MIKIFSFRPIVLIGLLLIVGCSNVEKSKSSISDNKDSESVKNELDTAFKKMWKNVTLKNATEYFKTDVSDNFFTINADGIVQNKSELLADTKRLEMLEILSFEFFDQQIKVYDNVGIINGRIKAFSEGTYVGEIFYTAIFVKQKDIWKYENWQGTWTKDSPPPPSFISENELE</sequence>
<protein>
    <recommendedName>
        <fullName evidence="3">DUF4440 domain-containing protein</fullName>
    </recommendedName>
</protein>